<organism evidence="9 10">
    <name type="scientific">Pseudobacter ginsenosidimutans</name>
    <dbReference type="NCBI Taxonomy" id="661488"/>
    <lineage>
        <taxon>Bacteria</taxon>
        <taxon>Pseudomonadati</taxon>
        <taxon>Bacteroidota</taxon>
        <taxon>Chitinophagia</taxon>
        <taxon>Chitinophagales</taxon>
        <taxon>Chitinophagaceae</taxon>
        <taxon>Pseudobacter</taxon>
    </lineage>
</organism>
<evidence type="ECO:0000259" key="8">
    <source>
        <dbReference type="Pfam" id="PF03422"/>
    </source>
</evidence>
<keyword evidence="5 7" id="KW-0326">Glycosidase</keyword>
<reference evidence="9 10" key="1">
    <citation type="submission" date="2019-02" db="EMBL/GenBank/DDBJ databases">
        <title>Genomic Encyclopedia of Type Strains, Phase IV (KMG-IV): sequencing the most valuable type-strain genomes for metagenomic binning, comparative biology and taxonomic classification.</title>
        <authorList>
            <person name="Goeker M."/>
        </authorList>
    </citation>
    <scope>NUCLEOTIDE SEQUENCE [LARGE SCALE GENOMIC DNA]</scope>
    <source>
        <strain evidence="9 10">DSM 18116</strain>
    </source>
</reference>
<dbReference type="Proteomes" id="UP000293874">
    <property type="component" value="Unassembled WGS sequence"/>
</dbReference>
<evidence type="ECO:0000256" key="6">
    <source>
        <dbReference type="PIRSR" id="PIRSR606710-2"/>
    </source>
</evidence>
<dbReference type="PANTHER" id="PTHR43772">
    <property type="entry name" value="ENDO-1,4-BETA-XYLANASE"/>
    <property type="match status" value="1"/>
</dbReference>
<evidence type="ECO:0000256" key="1">
    <source>
        <dbReference type="ARBA" id="ARBA00009865"/>
    </source>
</evidence>
<dbReference type="InterPro" id="IPR023296">
    <property type="entry name" value="Glyco_hydro_beta-prop_sf"/>
</dbReference>
<accession>A0A4Q7MBR4</accession>
<sequence length="448" mass="51075">MWKYFVPVSFCVLLIIAGIRSKAQNPLIRDQFSADPSARVFGNRVYLFPSHDIMANEGRGRIGWFCMEDYHVFSSENLTDWTDHGVIVEQNKVPWVKPDSYSMWAPDCIFRNGKYYFYFPSIPRDTSNGRGFTIGVAIADKPEGPYLPLSEPVKNVRGIDPNVFIDKDGQAYLYWSQGNIYGARLKDNMVELSSTPVILQHLPDKGLKEGPYLFERKGIYYMTYPHVENKTERLEYAIGDNPLGPFRKTGVIMDESATGCWTNHHSIICFKEQWYLFYHHNDYSPAFDKARSVRADSLFFNPDGTIQKVNPGFRGIGITGAHSKIQIDRYSRISNSGVSIDFIDTANRFLGWKSVFEGEDAWVQYNSVDFGKQPLRWVRVRALAPEGGALQIRIQDAAGPVLAALPLGADKDWQLVKLPLFQWKPGIQHLFVTAKDNRQVAVDWIGFE</sequence>
<evidence type="ECO:0000256" key="7">
    <source>
        <dbReference type="RuleBase" id="RU361187"/>
    </source>
</evidence>
<proteinExistence type="inferred from homology"/>
<name>A0A4Q7MBR4_9BACT</name>
<feature type="site" description="Important for catalytic activity, responsible for pKa modulation of the active site Glu and correct orientation of both the proton donor and substrate" evidence="6">
    <location>
        <position position="160"/>
    </location>
</feature>
<dbReference type="CDD" id="cd08990">
    <property type="entry name" value="GH43_AXH_like"/>
    <property type="match status" value="1"/>
</dbReference>
<evidence type="ECO:0000313" key="9">
    <source>
        <dbReference type="EMBL" id="RZS65456.1"/>
    </source>
</evidence>
<dbReference type="GO" id="GO:0030246">
    <property type="term" value="F:carbohydrate binding"/>
    <property type="evidence" value="ECO:0007669"/>
    <property type="project" value="InterPro"/>
</dbReference>
<dbReference type="InterPro" id="IPR008979">
    <property type="entry name" value="Galactose-bd-like_sf"/>
</dbReference>
<evidence type="ECO:0000256" key="2">
    <source>
        <dbReference type="ARBA" id="ARBA00022651"/>
    </source>
</evidence>
<comment type="similarity">
    <text evidence="1 7">Belongs to the glycosyl hydrolase 43 family.</text>
</comment>
<dbReference type="EMBL" id="SGXA01000005">
    <property type="protein sequence ID" value="RZS65456.1"/>
    <property type="molecule type" value="Genomic_DNA"/>
</dbReference>
<dbReference type="InterPro" id="IPR006710">
    <property type="entry name" value="Glyco_hydro_43"/>
</dbReference>
<keyword evidence="3 7" id="KW-0378">Hydrolase</keyword>
<keyword evidence="2" id="KW-0624">Polysaccharide degradation</keyword>
<keyword evidence="4" id="KW-0119">Carbohydrate metabolism</keyword>
<dbReference type="PANTHER" id="PTHR43772:SF2">
    <property type="entry name" value="PUTATIVE (AFU_ORTHOLOGUE AFUA_2G04480)-RELATED"/>
    <property type="match status" value="1"/>
</dbReference>
<evidence type="ECO:0000256" key="5">
    <source>
        <dbReference type="ARBA" id="ARBA00023295"/>
    </source>
</evidence>
<dbReference type="Pfam" id="PF04616">
    <property type="entry name" value="Glyco_hydro_43"/>
    <property type="match status" value="1"/>
</dbReference>
<protein>
    <submittedName>
        <fullName evidence="9">Carbohydrate binding protein with CBM6 domain</fullName>
    </submittedName>
</protein>
<dbReference type="SUPFAM" id="SSF49785">
    <property type="entry name" value="Galactose-binding domain-like"/>
    <property type="match status" value="1"/>
</dbReference>
<dbReference type="AlphaFoldDB" id="A0A4Q7MBR4"/>
<dbReference type="Gene3D" id="2.60.120.260">
    <property type="entry name" value="Galactose-binding domain-like"/>
    <property type="match status" value="1"/>
</dbReference>
<dbReference type="GO" id="GO:0045493">
    <property type="term" value="P:xylan catabolic process"/>
    <property type="evidence" value="ECO:0007669"/>
    <property type="project" value="UniProtKB-KW"/>
</dbReference>
<comment type="caution">
    <text evidence="9">The sequence shown here is derived from an EMBL/GenBank/DDBJ whole genome shotgun (WGS) entry which is preliminary data.</text>
</comment>
<evidence type="ECO:0000256" key="3">
    <source>
        <dbReference type="ARBA" id="ARBA00022801"/>
    </source>
</evidence>
<feature type="domain" description="CBM6" evidence="8">
    <location>
        <begin position="359"/>
        <end position="448"/>
    </location>
</feature>
<dbReference type="GO" id="GO:0004553">
    <property type="term" value="F:hydrolase activity, hydrolyzing O-glycosyl compounds"/>
    <property type="evidence" value="ECO:0007669"/>
    <property type="project" value="InterPro"/>
</dbReference>
<evidence type="ECO:0000313" key="10">
    <source>
        <dbReference type="Proteomes" id="UP000293874"/>
    </source>
</evidence>
<dbReference type="InterPro" id="IPR005084">
    <property type="entry name" value="CBM6"/>
</dbReference>
<keyword evidence="10" id="KW-1185">Reference proteome</keyword>
<dbReference type="SUPFAM" id="SSF75005">
    <property type="entry name" value="Arabinanase/levansucrase/invertase"/>
    <property type="match status" value="1"/>
</dbReference>
<dbReference type="InterPro" id="IPR052176">
    <property type="entry name" value="Glycosyl_Hydrlase_43_Enz"/>
</dbReference>
<gene>
    <name evidence="9" type="ORF">EV199_5629</name>
</gene>
<dbReference type="Gene3D" id="2.115.10.20">
    <property type="entry name" value="Glycosyl hydrolase domain, family 43"/>
    <property type="match status" value="1"/>
</dbReference>
<evidence type="ECO:0000256" key="4">
    <source>
        <dbReference type="ARBA" id="ARBA00023277"/>
    </source>
</evidence>
<dbReference type="Pfam" id="PF03422">
    <property type="entry name" value="CBM_6"/>
    <property type="match status" value="1"/>
</dbReference>
<dbReference type="CDD" id="cd04084">
    <property type="entry name" value="CBM6_xylanase-like"/>
    <property type="match status" value="1"/>
</dbReference>
<keyword evidence="2" id="KW-0858">Xylan degradation</keyword>